<dbReference type="EMBL" id="UINC01058136">
    <property type="protein sequence ID" value="SVB80058.1"/>
    <property type="molecule type" value="Genomic_DNA"/>
</dbReference>
<organism evidence="1">
    <name type="scientific">marine metagenome</name>
    <dbReference type="NCBI Taxonomy" id="408172"/>
    <lineage>
        <taxon>unclassified sequences</taxon>
        <taxon>metagenomes</taxon>
        <taxon>ecological metagenomes</taxon>
    </lineage>
</organism>
<evidence type="ECO:0000313" key="1">
    <source>
        <dbReference type="EMBL" id="SVB80058.1"/>
    </source>
</evidence>
<evidence type="ECO:0008006" key="2">
    <source>
        <dbReference type="Google" id="ProtNLM"/>
    </source>
</evidence>
<sequence>MRGLLDGLATIRTGRSGRHSSWATDGRNSDAWSLAPGETRVLADIDGPGLINHIWMTQGKHYREVLLRITWDNARSPSVNVPLGDFFGLGHNIVNSYESLLFTASTRANNTFSNGCALNCYAPMPFSERALVELVNESKEPHRQYFYIDWETTDHSPEDDQGYFHAEFRRENPFGGWGHEIRVNSPEANIVNKERTAYDNNYVILETKGTGHYIGCNLSVTNFQGTWWGEGDDMIWVDGYKWPPDLHGTGSEDYLNQAWGMQDNAFLRNGSSVHEANTNGYQTSYVHHLENPVRYRKDIKVTIEHGHGNHLCNEMSSVAYWYATKPTRVARPPAVVKRLPVLRDNQGAWLTDRKIQTTSRTITPNREMKANKAAWKKRS</sequence>
<dbReference type="Pfam" id="PF11175">
    <property type="entry name" value="DUF2961"/>
    <property type="match status" value="1"/>
</dbReference>
<dbReference type="AlphaFoldDB" id="A0A382GYC0"/>
<name>A0A382GYC0_9ZZZZ</name>
<proteinExistence type="predicted"/>
<dbReference type="InterPro" id="IPR021345">
    <property type="entry name" value="DUF2961"/>
</dbReference>
<accession>A0A382GYC0</accession>
<dbReference type="Gene3D" id="2.60.120.1390">
    <property type="match status" value="1"/>
</dbReference>
<reference evidence="1" key="1">
    <citation type="submission" date="2018-05" db="EMBL/GenBank/DDBJ databases">
        <authorList>
            <person name="Lanie J.A."/>
            <person name="Ng W.-L."/>
            <person name="Kazmierczak K.M."/>
            <person name="Andrzejewski T.M."/>
            <person name="Davidsen T.M."/>
            <person name="Wayne K.J."/>
            <person name="Tettelin H."/>
            <person name="Glass J.I."/>
            <person name="Rusch D."/>
            <person name="Podicherti R."/>
            <person name="Tsui H.-C.T."/>
            <person name="Winkler M.E."/>
        </authorList>
    </citation>
    <scope>NUCLEOTIDE SEQUENCE</scope>
</reference>
<protein>
    <recommendedName>
        <fullName evidence="2">DUF2961 domain-containing protein</fullName>
    </recommendedName>
</protein>
<gene>
    <name evidence="1" type="ORF">METZ01_LOCUS232912</name>
</gene>